<dbReference type="HOGENOM" id="CLU_2849133_0_0_1"/>
<dbReference type="Proteomes" id="UP000029964">
    <property type="component" value="Unassembled WGS sequence"/>
</dbReference>
<dbReference type="EMBL" id="JPKY01000009">
    <property type="protein sequence ID" value="KFH47520.1"/>
    <property type="molecule type" value="Genomic_DNA"/>
</dbReference>
<evidence type="ECO:0000313" key="2">
    <source>
        <dbReference type="Proteomes" id="UP000029964"/>
    </source>
</evidence>
<proteinExistence type="predicted"/>
<dbReference type="AlphaFoldDB" id="A0A086TDT8"/>
<organism evidence="1 2">
    <name type="scientific">Hapsidospora chrysogenum (strain ATCC 11550 / CBS 779.69 / DSM 880 / IAM 14645 / JCM 23072 / IMI 49137)</name>
    <name type="common">Acremonium chrysogenum</name>
    <dbReference type="NCBI Taxonomy" id="857340"/>
    <lineage>
        <taxon>Eukaryota</taxon>
        <taxon>Fungi</taxon>
        <taxon>Dikarya</taxon>
        <taxon>Ascomycota</taxon>
        <taxon>Pezizomycotina</taxon>
        <taxon>Sordariomycetes</taxon>
        <taxon>Hypocreomycetidae</taxon>
        <taxon>Hypocreales</taxon>
        <taxon>Bionectriaceae</taxon>
        <taxon>Hapsidospora</taxon>
    </lineage>
</organism>
<gene>
    <name evidence="1" type="ORF">ACRE_017120</name>
</gene>
<name>A0A086TDT8_HAPC1</name>
<comment type="caution">
    <text evidence="1">The sequence shown here is derived from an EMBL/GenBank/DDBJ whole genome shotgun (WGS) entry which is preliminary data.</text>
</comment>
<sequence length="65" mass="7542">MQGLWMIRCCGKCPTQNFGFCFVKQRILSSSVLSRDWKRERFKSTTDSDVALKFALSIQTFGKEE</sequence>
<protein>
    <submittedName>
        <fullName evidence="1">Uncharacterized protein</fullName>
    </submittedName>
</protein>
<keyword evidence="2" id="KW-1185">Reference proteome</keyword>
<reference evidence="2" key="1">
    <citation type="journal article" date="2014" name="Genome Announc.">
        <title>Genome sequence and annotation of Acremonium chrysogenum, producer of the beta-lactam antibiotic cephalosporin C.</title>
        <authorList>
            <person name="Terfehr D."/>
            <person name="Dahlmann T.A."/>
            <person name="Specht T."/>
            <person name="Zadra I."/>
            <person name="Kuernsteiner H."/>
            <person name="Kueck U."/>
        </authorList>
    </citation>
    <scope>NUCLEOTIDE SEQUENCE [LARGE SCALE GENOMIC DNA]</scope>
    <source>
        <strain evidence="2">ATCC 11550 / CBS 779.69 / DSM 880 / IAM 14645 / JCM 23072 / IMI 49137</strain>
    </source>
</reference>
<accession>A0A086TDT8</accession>
<evidence type="ECO:0000313" key="1">
    <source>
        <dbReference type="EMBL" id="KFH47520.1"/>
    </source>
</evidence>